<dbReference type="InterPro" id="IPR011059">
    <property type="entry name" value="Metal-dep_hydrolase_composite"/>
</dbReference>
<dbReference type="CDD" id="cd01298">
    <property type="entry name" value="ATZ_TRZ_like"/>
    <property type="match status" value="1"/>
</dbReference>
<keyword evidence="3" id="KW-0862">Zinc</keyword>
<dbReference type="Proteomes" id="UP000800235">
    <property type="component" value="Unassembled WGS sequence"/>
</dbReference>
<evidence type="ECO:0000313" key="5">
    <source>
        <dbReference type="EMBL" id="KAF2437036.1"/>
    </source>
</evidence>
<evidence type="ECO:0000256" key="1">
    <source>
        <dbReference type="ARBA" id="ARBA00022723"/>
    </source>
</evidence>
<evidence type="ECO:0000259" key="4">
    <source>
        <dbReference type="Pfam" id="PF01979"/>
    </source>
</evidence>
<sequence>MLYTHATVVTVNTKREIILDGSILVQGSRITDIGKSNTLLSKHKEEDMYDLSGHIVCPGLISTHMHTAQTLLRGAADDLELVSWLCERIWVLQGNFTTEDGYAAARVSIAEMLKSGTTCFLESMFADRYGFSGLCHAVTESGIRGCLGKIVMDTGKYAGDGAWAMHPGLIEDRETSLLGALRMHEEWDGKADGRIRVWFGARTPGGVSTALYKEMTSLSKEKNIPITMHCAEVKADREFFAALDPPHTPMSYCESVGLLGPQTVLVHMVHLDDSDIKALAETGTHVAHCPTSNAKLASGVARVPDLLAAGVNVGLGTDGAPCNNTNDLLQEMKLAGIVHKAISYDSTLVPAETVLEMATINGAKALGLDSEIGSLEVGKKADFIAVDMRKVHLQPYYSPISALVYSVTGGDVSMTVVDGKILVEHGKLITMDEEEVWKQAEIHGHDVVKRAGLAEKVKARWPLV</sequence>
<dbReference type="InterPro" id="IPR032466">
    <property type="entry name" value="Metal_Hydrolase"/>
</dbReference>
<name>A0A9P4P5T2_9PEZI</name>
<evidence type="ECO:0000313" key="6">
    <source>
        <dbReference type="Proteomes" id="UP000800235"/>
    </source>
</evidence>
<dbReference type="AlphaFoldDB" id="A0A9P4P5T2"/>
<dbReference type="SUPFAM" id="SSF51556">
    <property type="entry name" value="Metallo-dependent hydrolases"/>
    <property type="match status" value="1"/>
</dbReference>
<dbReference type="PANTHER" id="PTHR43794:SF11">
    <property type="entry name" value="AMIDOHYDROLASE-RELATED DOMAIN-CONTAINING PROTEIN"/>
    <property type="match status" value="1"/>
</dbReference>
<gene>
    <name evidence="5" type="ORF">EJ08DRAFT_10667</name>
</gene>
<accession>A0A9P4P5T2</accession>
<keyword evidence="6" id="KW-1185">Reference proteome</keyword>
<evidence type="ECO:0000256" key="3">
    <source>
        <dbReference type="ARBA" id="ARBA00022833"/>
    </source>
</evidence>
<dbReference type="InterPro" id="IPR050287">
    <property type="entry name" value="MTA/SAH_deaminase"/>
</dbReference>
<organism evidence="5 6">
    <name type="scientific">Tothia fuscella</name>
    <dbReference type="NCBI Taxonomy" id="1048955"/>
    <lineage>
        <taxon>Eukaryota</taxon>
        <taxon>Fungi</taxon>
        <taxon>Dikarya</taxon>
        <taxon>Ascomycota</taxon>
        <taxon>Pezizomycotina</taxon>
        <taxon>Dothideomycetes</taxon>
        <taxon>Pleosporomycetidae</taxon>
        <taxon>Venturiales</taxon>
        <taxon>Cylindrosympodiaceae</taxon>
        <taxon>Tothia</taxon>
    </lineage>
</organism>
<dbReference type="FunFam" id="3.20.20.140:FF:000014">
    <property type="entry name" value="5-methylthioadenosine/S-adenosylhomocysteine deaminase"/>
    <property type="match status" value="1"/>
</dbReference>
<proteinExistence type="predicted"/>
<dbReference type="SUPFAM" id="SSF51338">
    <property type="entry name" value="Composite domain of metallo-dependent hydrolases"/>
    <property type="match status" value="1"/>
</dbReference>
<dbReference type="EMBL" id="MU007009">
    <property type="protein sequence ID" value="KAF2437036.1"/>
    <property type="molecule type" value="Genomic_DNA"/>
</dbReference>
<dbReference type="GO" id="GO:0016814">
    <property type="term" value="F:hydrolase activity, acting on carbon-nitrogen (but not peptide) bonds, in cyclic amidines"/>
    <property type="evidence" value="ECO:0007669"/>
    <property type="project" value="UniProtKB-ARBA"/>
</dbReference>
<dbReference type="Gene3D" id="2.30.40.10">
    <property type="entry name" value="Urease, subunit C, domain 1"/>
    <property type="match status" value="1"/>
</dbReference>
<dbReference type="InterPro" id="IPR006680">
    <property type="entry name" value="Amidohydro-rel"/>
</dbReference>
<keyword evidence="1" id="KW-0479">Metal-binding</keyword>
<dbReference type="GO" id="GO:0019239">
    <property type="term" value="F:deaminase activity"/>
    <property type="evidence" value="ECO:0007669"/>
    <property type="project" value="UniProtKB-ARBA"/>
</dbReference>
<dbReference type="Pfam" id="PF01979">
    <property type="entry name" value="Amidohydro_1"/>
    <property type="match status" value="1"/>
</dbReference>
<reference evidence="5" key="1">
    <citation type="journal article" date="2020" name="Stud. Mycol.">
        <title>101 Dothideomycetes genomes: a test case for predicting lifestyles and emergence of pathogens.</title>
        <authorList>
            <person name="Haridas S."/>
            <person name="Albert R."/>
            <person name="Binder M."/>
            <person name="Bloem J."/>
            <person name="Labutti K."/>
            <person name="Salamov A."/>
            <person name="Andreopoulos B."/>
            <person name="Baker S."/>
            <person name="Barry K."/>
            <person name="Bills G."/>
            <person name="Bluhm B."/>
            <person name="Cannon C."/>
            <person name="Castanera R."/>
            <person name="Culley D."/>
            <person name="Daum C."/>
            <person name="Ezra D."/>
            <person name="Gonzalez J."/>
            <person name="Henrissat B."/>
            <person name="Kuo A."/>
            <person name="Liang C."/>
            <person name="Lipzen A."/>
            <person name="Lutzoni F."/>
            <person name="Magnuson J."/>
            <person name="Mondo S."/>
            <person name="Nolan M."/>
            <person name="Ohm R."/>
            <person name="Pangilinan J."/>
            <person name="Park H.-J."/>
            <person name="Ramirez L."/>
            <person name="Alfaro M."/>
            <person name="Sun H."/>
            <person name="Tritt A."/>
            <person name="Yoshinaga Y."/>
            <person name="Zwiers L.-H."/>
            <person name="Turgeon B."/>
            <person name="Goodwin S."/>
            <person name="Spatafora J."/>
            <person name="Crous P."/>
            <person name="Grigoriev I."/>
        </authorList>
    </citation>
    <scope>NUCLEOTIDE SEQUENCE</scope>
    <source>
        <strain evidence="5">CBS 130266</strain>
    </source>
</reference>
<dbReference type="Gene3D" id="3.20.20.140">
    <property type="entry name" value="Metal-dependent hydrolases"/>
    <property type="match status" value="1"/>
</dbReference>
<keyword evidence="2" id="KW-0378">Hydrolase</keyword>
<dbReference type="PANTHER" id="PTHR43794">
    <property type="entry name" value="AMINOHYDROLASE SSNA-RELATED"/>
    <property type="match status" value="1"/>
</dbReference>
<dbReference type="GO" id="GO:0046872">
    <property type="term" value="F:metal ion binding"/>
    <property type="evidence" value="ECO:0007669"/>
    <property type="project" value="UniProtKB-KW"/>
</dbReference>
<protein>
    <submittedName>
        <fullName evidence="5">Atrazine chlorohydrolase/guanine deaminase</fullName>
    </submittedName>
</protein>
<dbReference type="OrthoDB" id="194468at2759"/>
<feature type="domain" description="Amidohydrolase-related" evidence="4">
    <location>
        <begin position="55"/>
        <end position="422"/>
    </location>
</feature>
<comment type="caution">
    <text evidence="5">The sequence shown here is derived from an EMBL/GenBank/DDBJ whole genome shotgun (WGS) entry which is preliminary data.</text>
</comment>
<evidence type="ECO:0000256" key="2">
    <source>
        <dbReference type="ARBA" id="ARBA00022801"/>
    </source>
</evidence>